<dbReference type="AlphaFoldDB" id="A0A937KBF2"/>
<gene>
    <name evidence="7" type="ORF">JMN32_06220</name>
</gene>
<proteinExistence type="inferred from homology"/>
<evidence type="ECO:0000256" key="1">
    <source>
        <dbReference type="ARBA" id="ARBA00006247"/>
    </source>
</evidence>
<dbReference type="Pfam" id="PF01546">
    <property type="entry name" value="Peptidase_M20"/>
    <property type="match status" value="1"/>
</dbReference>
<protein>
    <submittedName>
        <fullName evidence="7">M20 family peptidase</fullName>
    </submittedName>
</protein>
<dbReference type="PANTHER" id="PTHR45962">
    <property type="entry name" value="N-FATTY-ACYL-AMINO ACID SYNTHASE/HYDROLASE PM20D1"/>
    <property type="match status" value="1"/>
</dbReference>
<dbReference type="EMBL" id="JAEUGD010000019">
    <property type="protein sequence ID" value="MBL6445894.1"/>
    <property type="molecule type" value="Genomic_DNA"/>
</dbReference>
<sequence>MKKILFALLLLIVVIVGYILYNTFTFPSKQITVAPASKISIPADAKEHLAKALTIRTISNENPEDFDSTAFYEFGQFVKNTYPLTDSLLELTNINEFSMIFKWEGSDTSLKPVILMGHLDVVPVATENLEKWYIDPFAGIIKDGVIWGRGAIDDKISVIGNLEAVELLLKEGVKPQRTIYLCYGHDEELGGLNGAVAIVKYLKEKDVEAEFVLDEGFAITQGLIPGTDKDIALIGTAEKGFVTLNLSIAIEGGHSSMPKEETAIDAISKAVARLKDNPFPAEITQPVQDFMSHIGPEMPFTQKMAFANPTIFRPMIISTLEKKPSGNALIRTTTAPTIINGGIKENVIPYEAHASINFRILPGTSIEDVKEHVINTIADDRIEVKEGSFNSEAPKSSSVNSFGYNTIHTTIKQIFPQVVVTPNLVIGATDSRYYYPLSSNVYRFTPFYLNSENISTFHGINERISVNDFENAIRFYAQLIRNSIELNHQ</sequence>
<evidence type="ECO:0000313" key="8">
    <source>
        <dbReference type="Proteomes" id="UP000614216"/>
    </source>
</evidence>
<comment type="similarity">
    <text evidence="1">Belongs to the peptidase M20A family.</text>
</comment>
<dbReference type="InterPro" id="IPR036264">
    <property type="entry name" value="Bact_exopeptidase_dim_dom"/>
</dbReference>
<keyword evidence="5" id="KW-0862">Zinc</keyword>
<evidence type="ECO:0000256" key="3">
    <source>
        <dbReference type="ARBA" id="ARBA00022723"/>
    </source>
</evidence>
<dbReference type="GO" id="GO:0005576">
    <property type="term" value="C:extracellular region"/>
    <property type="evidence" value="ECO:0007669"/>
    <property type="project" value="UniProtKB-ARBA"/>
</dbReference>
<evidence type="ECO:0000256" key="4">
    <source>
        <dbReference type="ARBA" id="ARBA00022801"/>
    </source>
</evidence>
<dbReference type="Gene3D" id="3.30.70.360">
    <property type="match status" value="1"/>
</dbReference>
<evidence type="ECO:0000313" key="7">
    <source>
        <dbReference type="EMBL" id="MBL6445894.1"/>
    </source>
</evidence>
<dbReference type="FunFam" id="1.10.150.900:FF:000003">
    <property type="entry name" value="N-fatty-acyl-amino acid synthase/hydrolase PM20D1"/>
    <property type="match status" value="1"/>
</dbReference>
<keyword evidence="3" id="KW-0479">Metal-binding</keyword>
<dbReference type="PANTHER" id="PTHR45962:SF1">
    <property type="entry name" value="N-FATTY-ACYL-AMINO ACID SYNTHASE_HYDROLASE PM20D1"/>
    <property type="match status" value="1"/>
</dbReference>
<dbReference type="CDD" id="cd05674">
    <property type="entry name" value="M20_yscS"/>
    <property type="match status" value="1"/>
</dbReference>
<accession>A0A937KBF2</accession>
<evidence type="ECO:0000256" key="2">
    <source>
        <dbReference type="ARBA" id="ARBA00022670"/>
    </source>
</evidence>
<dbReference type="GO" id="GO:0006629">
    <property type="term" value="P:lipid metabolic process"/>
    <property type="evidence" value="ECO:0007669"/>
    <property type="project" value="UniProtKB-ARBA"/>
</dbReference>
<dbReference type="GO" id="GO:0016810">
    <property type="term" value="F:hydrolase activity, acting on carbon-nitrogen (but not peptide) bonds"/>
    <property type="evidence" value="ECO:0007669"/>
    <property type="project" value="UniProtKB-ARBA"/>
</dbReference>
<dbReference type="GO" id="GO:0043604">
    <property type="term" value="P:amide biosynthetic process"/>
    <property type="evidence" value="ECO:0007669"/>
    <property type="project" value="UniProtKB-ARBA"/>
</dbReference>
<dbReference type="GO" id="GO:0006520">
    <property type="term" value="P:amino acid metabolic process"/>
    <property type="evidence" value="ECO:0007669"/>
    <property type="project" value="UniProtKB-ARBA"/>
</dbReference>
<dbReference type="Pfam" id="PF07687">
    <property type="entry name" value="M20_dimer"/>
    <property type="match status" value="1"/>
</dbReference>
<dbReference type="SUPFAM" id="SSF53187">
    <property type="entry name" value="Zn-dependent exopeptidases"/>
    <property type="match status" value="1"/>
</dbReference>
<evidence type="ECO:0000259" key="6">
    <source>
        <dbReference type="Pfam" id="PF07687"/>
    </source>
</evidence>
<dbReference type="PIRSF" id="PIRSF036696">
    <property type="entry name" value="ACY-1"/>
    <property type="match status" value="1"/>
</dbReference>
<dbReference type="Proteomes" id="UP000614216">
    <property type="component" value="Unassembled WGS sequence"/>
</dbReference>
<dbReference type="GO" id="GO:0008233">
    <property type="term" value="F:peptidase activity"/>
    <property type="evidence" value="ECO:0007669"/>
    <property type="project" value="UniProtKB-KW"/>
</dbReference>
<feature type="domain" description="Peptidase M20 dimerisation" evidence="6">
    <location>
        <begin position="236"/>
        <end position="378"/>
    </location>
</feature>
<dbReference type="InterPro" id="IPR011650">
    <property type="entry name" value="Peptidase_M20_dimer"/>
</dbReference>
<dbReference type="InterPro" id="IPR047177">
    <property type="entry name" value="Pept_M20A"/>
</dbReference>
<dbReference type="Gene3D" id="3.40.630.10">
    <property type="entry name" value="Zn peptidases"/>
    <property type="match status" value="1"/>
</dbReference>
<organism evidence="7 8">
    <name type="scientific">Fulvivirga marina</name>
    <dbReference type="NCBI Taxonomy" id="2494733"/>
    <lineage>
        <taxon>Bacteria</taxon>
        <taxon>Pseudomonadati</taxon>
        <taxon>Bacteroidota</taxon>
        <taxon>Cytophagia</taxon>
        <taxon>Cytophagales</taxon>
        <taxon>Fulvivirgaceae</taxon>
        <taxon>Fulvivirga</taxon>
    </lineage>
</organism>
<dbReference type="RefSeq" id="WP_202855440.1">
    <property type="nucleotide sequence ID" value="NZ_JAEUGD010000019.1"/>
</dbReference>
<name>A0A937KBF2_9BACT</name>
<comment type="caution">
    <text evidence="7">The sequence shown here is derived from an EMBL/GenBank/DDBJ whole genome shotgun (WGS) entry which is preliminary data.</text>
</comment>
<keyword evidence="4" id="KW-0378">Hydrolase</keyword>
<dbReference type="GO" id="GO:0006508">
    <property type="term" value="P:proteolysis"/>
    <property type="evidence" value="ECO:0007669"/>
    <property type="project" value="UniProtKB-KW"/>
</dbReference>
<dbReference type="GO" id="GO:0046872">
    <property type="term" value="F:metal ion binding"/>
    <property type="evidence" value="ECO:0007669"/>
    <property type="project" value="UniProtKB-KW"/>
</dbReference>
<dbReference type="Gene3D" id="1.10.150.900">
    <property type="match status" value="1"/>
</dbReference>
<dbReference type="SUPFAM" id="SSF55031">
    <property type="entry name" value="Bacterial exopeptidase dimerisation domain"/>
    <property type="match status" value="1"/>
</dbReference>
<dbReference type="InterPro" id="IPR002933">
    <property type="entry name" value="Peptidase_M20"/>
</dbReference>
<keyword evidence="2" id="KW-0645">Protease</keyword>
<evidence type="ECO:0000256" key="5">
    <source>
        <dbReference type="ARBA" id="ARBA00022833"/>
    </source>
</evidence>
<reference evidence="7" key="1">
    <citation type="submission" date="2021-01" db="EMBL/GenBank/DDBJ databases">
        <title>Fulvivirga kasyanovii gen. nov., sp nov., a novel member of the phylum Bacteroidetes isolated from seawater in a mussel farm.</title>
        <authorList>
            <person name="Zhao L.-H."/>
            <person name="Wang Z.-J."/>
        </authorList>
    </citation>
    <scope>NUCLEOTIDE SEQUENCE</scope>
    <source>
        <strain evidence="7">29W222</strain>
    </source>
</reference>
<keyword evidence="8" id="KW-1185">Reference proteome</keyword>
<dbReference type="FunFam" id="3.40.630.10:FF:000027">
    <property type="entry name" value="N-fatty-acyl-amino acid synthase/hydrolase PM20D1"/>
    <property type="match status" value="1"/>
</dbReference>